<keyword evidence="1" id="KW-0472">Membrane</keyword>
<reference evidence="4" key="1">
    <citation type="journal article" date="2019" name="Int. J. Syst. Evol. Microbiol.">
        <title>The Global Catalogue of Microorganisms (GCM) 10K type strain sequencing project: providing services to taxonomists for standard genome sequencing and annotation.</title>
        <authorList>
            <consortium name="The Broad Institute Genomics Platform"/>
            <consortium name="The Broad Institute Genome Sequencing Center for Infectious Disease"/>
            <person name="Wu L."/>
            <person name="Ma J."/>
        </authorList>
    </citation>
    <scope>NUCLEOTIDE SEQUENCE [LARGE SCALE GENOMIC DNA]</scope>
    <source>
        <strain evidence="4">IBRC-M 10908</strain>
    </source>
</reference>
<evidence type="ECO:0000259" key="2">
    <source>
        <dbReference type="PROSITE" id="PS51704"/>
    </source>
</evidence>
<feature type="transmembrane region" description="Helical" evidence="1">
    <location>
        <begin position="136"/>
        <end position="157"/>
    </location>
</feature>
<feature type="transmembrane region" description="Helical" evidence="1">
    <location>
        <begin position="316"/>
        <end position="333"/>
    </location>
</feature>
<feature type="transmembrane region" description="Helical" evidence="1">
    <location>
        <begin position="224"/>
        <end position="252"/>
    </location>
</feature>
<feature type="transmembrane region" description="Helical" evidence="1">
    <location>
        <begin position="272"/>
        <end position="295"/>
    </location>
</feature>
<dbReference type="SUPFAM" id="SSF51695">
    <property type="entry name" value="PLC-like phosphodiesterases"/>
    <property type="match status" value="1"/>
</dbReference>
<organism evidence="3 4">
    <name type="scientific">Salininema proteolyticum</name>
    <dbReference type="NCBI Taxonomy" id="1607685"/>
    <lineage>
        <taxon>Bacteria</taxon>
        <taxon>Bacillati</taxon>
        <taxon>Actinomycetota</taxon>
        <taxon>Actinomycetes</taxon>
        <taxon>Glycomycetales</taxon>
        <taxon>Glycomycetaceae</taxon>
        <taxon>Salininema</taxon>
    </lineage>
</organism>
<dbReference type="Pfam" id="PF03009">
    <property type="entry name" value="GDPD"/>
    <property type="match status" value="1"/>
</dbReference>
<evidence type="ECO:0000313" key="4">
    <source>
        <dbReference type="Proteomes" id="UP001595823"/>
    </source>
</evidence>
<dbReference type="PANTHER" id="PTHR46211">
    <property type="entry name" value="GLYCEROPHOSPHORYL DIESTER PHOSPHODIESTERASE"/>
    <property type="match status" value="1"/>
</dbReference>
<dbReference type="InterPro" id="IPR017946">
    <property type="entry name" value="PLC-like_Pdiesterase_TIM-brl"/>
</dbReference>
<keyword evidence="4" id="KW-1185">Reference proteome</keyword>
<dbReference type="InterPro" id="IPR030395">
    <property type="entry name" value="GP_PDE_dom"/>
</dbReference>
<comment type="caution">
    <text evidence="3">The sequence shown here is derived from an EMBL/GenBank/DDBJ whole genome shotgun (WGS) entry which is preliminary data.</text>
</comment>
<protein>
    <submittedName>
        <fullName evidence="3">Glycerophosphoryl diester phosphodiesterase membrane domain-containing protein</fullName>
    </submittedName>
</protein>
<dbReference type="EMBL" id="JBHSDK010000015">
    <property type="protein sequence ID" value="MFC4335798.1"/>
    <property type="molecule type" value="Genomic_DNA"/>
</dbReference>
<proteinExistence type="predicted"/>
<feature type="transmembrane region" description="Helical" evidence="1">
    <location>
        <begin position="76"/>
        <end position="100"/>
    </location>
</feature>
<feature type="transmembrane region" description="Helical" evidence="1">
    <location>
        <begin position="25"/>
        <end position="44"/>
    </location>
</feature>
<dbReference type="PANTHER" id="PTHR46211:SF8">
    <property type="entry name" value="PHOSPHODIESTERASE"/>
    <property type="match status" value="1"/>
</dbReference>
<dbReference type="InterPro" id="IPR018476">
    <property type="entry name" value="GlyceroP-diester-Pdiesterase_M"/>
</dbReference>
<feature type="domain" description="GP-PDE" evidence="2">
    <location>
        <begin position="351"/>
        <end position="579"/>
    </location>
</feature>
<dbReference type="Gene3D" id="3.20.20.190">
    <property type="entry name" value="Phosphatidylinositol (PI) phosphodiesterase"/>
    <property type="match status" value="1"/>
</dbReference>
<gene>
    <name evidence="3" type="ORF">ACFPET_11355</name>
</gene>
<evidence type="ECO:0000313" key="3">
    <source>
        <dbReference type="EMBL" id="MFC4335798.1"/>
    </source>
</evidence>
<dbReference type="RefSeq" id="WP_380621011.1">
    <property type="nucleotide sequence ID" value="NZ_JBHSDK010000015.1"/>
</dbReference>
<accession>A0ABV8TZG1</accession>
<keyword evidence="1" id="KW-0812">Transmembrane</keyword>
<feature type="transmembrane region" description="Helical" evidence="1">
    <location>
        <begin position="177"/>
        <end position="203"/>
    </location>
</feature>
<dbReference type="PROSITE" id="PS51704">
    <property type="entry name" value="GP_PDE"/>
    <property type="match status" value="1"/>
</dbReference>
<evidence type="ECO:0000256" key="1">
    <source>
        <dbReference type="SAM" id="Phobius"/>
    </source>
</evidence>
<dbReference type="Pfam" id="PF10110">
    <property type="entry name" value="GPDPase_memb"/>
    <property type="match status" value="1"/>
</dbReference>
<sequence length="602" mass="64985">MAVPRGVEAASEALRWSVTAFGRHFWAWLTALLLTQGFLFWIAMPLLSALLRLVLGRAGIDGVNGTSIPAILSNPLATGALLLFTLAGISFIFLELALLATMAHMYFEARAVTVRGVLRAVWGRLPKLYGRQGPLLLLYMVLVLPLSHIGVASDLTSSITVPRFVSDELQKTAGGTVLYWGTMALIAYLALRLVFTFSFLAATPDTVYGSMRDSVRLTRRTIQGWVMLALVGAGLAASTVLAVVAVGGFVPVGLEQAVTGGASTATGLTLTFLQAARFVVAGLLAVAVTLFVTAFHRVLTRMPIRLRPREQARRTTRAGAVTIAVLAVAFQLPRAAGAVGAAQISAGPGDTEIIAHRGYTREAVENSVEALEAAAGAGADMVELDIQEAADGGLVVMHDTDLKRLAGVDAKVYEMTTPRLRDLTLRQNGYTARIPTLEEFVARADELGTTLLIEVKPNGHESPGFTERVTAELERLDPARRHWVQSLDQPLIEEIESLDPDRDTAFVVGFQLGSLPRADTDAIAVEDWSYDDSMLVLAHEKSQRLFVWTVNDLGTARDYLDRNVDGIITDSVEGAVSIRSSDEEGNALTDYGYRAFRLARLL</sequence>
<keyword evidence="1" id="KW-1133">Transmembrane helix</keyword>
<name>A0ABV8TZG1_9ACTN</name>
<dbReference type="Proteomes" id="UP001595823">
    <property type="component" value="Unassembled WGS sequence"/>
</dbReference>